<feature type="transmembrane region" description="Helical" evidence="1">
    <location>
        <begin position="132"/>
        <end position="158"/>
    </location>
</feature>
<keyword evidence="1" id="KW-0812">Transmembrane</keyword>
<keyword evidence="1" id="KW-0472">Membrane</keyword>
<dbReference type="Proteomes" id="UP000034601">
    <property type="component" value="Unassembled WGS sequence"/>
</dbReference>
<reference evidence="4 5" key="1">
    <citation type="journal article" date="2015" name="Nature">
        <title>rRNA introns, odd ribosomes, and small enigmatic genomes across a large radiation of phyla.</title>
        <authorList>
            <person name="Brown C.T."/>
            <person name="Hug L.A."/>
            <person name="Thomas B.C."/>
            <person name="Sharon I."/>
            <person name="Castelle C.J."/>
            <person name="Singh A."/>
            <person name="Wilkins M.J."/>
            <person name="Williams K.H."/>
            <person name="Banfield J.F."/>
        </authorList>
    </citation>
    <scope>NUCLEOTIDE SEQUENCE [LARGE SCALE GENOMIC DNA]</scope>
</reference>
<proteinExistence type="predicted"/>
<feature type="transmembrane region" description="Helical" evidence="1">
    <location>
        <begin position="48"/>
        <end position="72"/>
    </location>
</feature>
<feature type="transmembrane region" description="Helical" evidence="1">
    <location>
        <begin position="84"/>
        <end position="111"/>
    </location>
</feature>
<dbReference type="SUPFAM" id="SSF49503">
    <property type="entry name" value="Cupredoxins"/>
    <property type="match status" value="1"/>
</dbReference>
<dbReference type="AlphaFoldDB" id="A0A0G0U8C6"/>
<sequence>MDLWVIFLTGLTVGGISCMAVQGGLLASTITAREGEDIKEGSQKKHTAWPVAAFLTTKLFAYILVGLALGVFGEALQISDKVQVLMQFVVGIYMLAVALNLLNVHPIFRYVIIRPPRFLFKRIKNQSKSKELFAPAFLGAMTVFIPCGTTLAMEALAISSGNPLSGAAIMGVFTLGTTPLFFLLGYATTALGDTFRAKFLKLAAILLVYLGLNSVNGSLVLAGSFITAQTIADAVPIQINLGGEEDEGGVAARLVNGKQEIATEVLRNGYNPNSFRVKAGIPVKLDVINNEGYSCAAGFTIPSLGIRKNVLPGEKKSVEFTPQKEGKIVFSCSMGMYSGVIEVVN</sequence>
<gene>
    <name evidence="4" type="ORF">UU29_C0004G0012</name>
</gene>
<organism evidence="4 5">
    <name type="scientific">Candidatus Daviesbacteria bacterium GW2011_GWA2_40_9</name>
    <dbReference type="NCBI Taxonomy" id="1618424"/>
    <lineage>
        <taxon>Bacteria</taxon>
        <taxon>Candidatus Daviesiibacteriota</taxon>
    </lineage>
</organism>
<protein>
    <submittedName>
        <fullName evidence="4">Putative membrane protein</fullName>
    </submittedName>
</protein>
<dbReference type="Pfam" id="PF13473">
    <property type="entry name" value="Cupredoxin_1"/>
    <property type="match status" value="1"/>
</dbReference>
<dbReference type="InterPro" id="IPR039447">
    <property type="entry name" value="UreH-like_TM_dom"/>
</dbReference>
<dbReference type="Gene3D" id="2.60.40.420">
    <property type="entry name" value="Cupredoxins - blue copper proteins"/>
    <property type="match status" value="1"/>
</dbReference>
<comment type="caution">
    <text evidence="4">The sequence shown here is derived from an EMBL/GenBank/DDBJ whole genome shotgun (WGS) entry which is preliminary data.</text>
</comment>
<feature type="domain" description="Urease accessory protein UreH-like transmembrane" evidence="2">
    <location>
        <begin position="6"/>
        <end position="212"/>
    </location>
</feature>
<evidence type="ECO:0000256" key="1">
    <source>
        <dbReference type="SAM" id="Phobius"/>
    </source>
</evidence>
<name>A0A0G0U8C6_9BACT</name>
<evidence type="ECO:0000259" key="3">
    <source>
        <dbReference type="Pfam" id="PF13473"/>
    </source>
</evidence>
<keyword evidence="1" id="KW-1133">Transmembrane helix</keyword>
<feature type="transmembrane region" description="Helical" evidence="1">
    <location>
        <begin position="199"/>
        <end position="226"/>
    </location>
</feature>
<feature type="transmembrane region" description="Helical" evidence="1">
    <location>
        <begin position="6"/>
        <end position="27"/>
    </location>
</feature>
<dbReference type="PANTHER" id="PTHR42208">
    <property type="entry name" value="HEAVY METAL TRANSPORTER-RELATED"/>
    <property type="match status" value="1"/>
</dbReference>
<evidence type="ECO:0000313" key="5">
    <source>
        <dbReference type="Proteomes" id="UP000034601"/>
    </source>
</evidence>
<feature type="domain" description="EfeO-type cupredoxin-like" evidence="3">
    <location>
        <begin position="256"/>
        <end position="341"/>
    </location>
</feature>
<evidence type="ECO:0000259" key="2">
    <source>
        <dbReference type="Pfam" id="PF13386"/>
    </source>
</evidence>
<dbReference type="EMBL" id="LCAB01000004">
    <property type="protein sequence ID" value="KKR83511.1"/>
    <property type="molecule type" value="Genomic_DNA"/>
</dbReference>
<evidence type="ECO:0000313" key="4">
    <source>
        <dbReference type="EMBL" id="KKR83511.1"/>
    </source>
</evidence>
<feature type="transmembrane region" description="Helical" evidence="1">
    <location>
        <begin position="164"/>
        <end position="187"/>
    </location>
</feature>
<dbReference type="InterPro" id="IPR008972">
    <property type="entry name" value="Cupredoxin"/>
</dbReference>
<dbReference type="Pfam" id="PF13386">
    <property type="entry name" value="DsbD_2"/>
    <property type="match status" value="1"/>
</dbReference>
<dbReference type="PANTHER" id="PTHR42208:SF1">
    <property type="entry name" value="HEAVY METAL TRANSPORTER"/>
    <property type="match status" value="1"/>
</dbReference>
<accession>A0A0G0U8C6</accession>
<dbReference type="InterPro" id="IPR028096">
    <property type="entry name" value="EfeO_Cupredoxin"/>
</dbReference>